<feature type="compositionally biased region" description="Low complexity" evidence="1">
    <location>
        <begin position="154"/>
        <end position="172"/>
    </location>
</feature>
<dbReference type="PaxDb" id="29760-VIT_01s0150g00220.t01"/>
<evidence type="ECO:0000313" key="2">
    <source>
        <dbReference type="EMBL" id="CCB52270.1"/>
    </source>
</evidence>
<dbReference type="AlphaFoldDB" id="F6HJ73"/>
<dbReference type="eggNOG" id="ENOG502RZN5">
    <property type="taxonomic scope" value="Eukaryota"/>
</dbReference>
<dbReference type="HOGENOM" id="CLU_070733_1_0_1"/>
<dbReference type="InterPro" id="IPR038823">
    <property type="entry name" value="MED2_plant"/>
</dbReference>
<dbReference type="ExpressionAtlas" id="F6HJ73">
    <property type="expression patterns" value="baseline and differential"/>
</dbReference>
<dbReference type="PANTHER" id="PTHR36407">
    <property type="entry name" value="MEDIATOR-ASSOCIATED PROTEIN 2"/>
    <property type="match status" value="1"/>
</dbReference>
<evidence type="ECO:0008006" key="4">
    <source>
        <dbReference type="Google" id="ProtNLM"/>
    </source>
</evidence>
<dbReference type="EMBL" id="FN595770">
    <property type="protein sequence ID" value="CCB52270.1"/>
    <property type="molecule type" value="Genomic_DNA"/>
</dbReference>
<feature type="region of interest" description="Disordered" evidence="1">
    <location>
        <begin position="153"/>
        <end position="241"/>
    </location>
</feature>
<protein>
    <recommendedName>
        <fullName evidence="4">Mediator-associated protein 2</fullName>
    </recommendedName>
</protein>
<evidence type="ECO:0000313" key="3">
    <source>
        <dbReference type="Proteomes" id="UP000009183"/>
    </source>
</evidence>
<accession>F6HJ73</accession>
<feature type="compositionally biased region" description="Polar residues" evidence="1">
    <location>
        <begin position="175"/>
        <end position="189"/>
    </location>
</feature>
<keyword evidence="3" id="KW-1185">Reference proteome</keyword>
<feature type="compositionally biased region" description="Polar residues" evidence="1">
    <location>
        <begin position="203"/>
        <end position="212"/>
    </location>
</feature>
<sequence length="241" mass="26771">MWLKFPDFCHSRTLCYLVEFSEGMDAVSEADYKPPPEFIEDTKDSLVDLSMTDSKELWLIQWPVNQHPDFDGQELSLKLHQDGQLGKFEGSSGKLYNVVSFASQDPDATVFISSPSESKIVGKISRRVSLVHYPEPDELENQSANNLRKMYQRSGGSSLTHSSHHYSTPSHSTKLRNPQSVSGRSASTHSSRHKRRHADKPATSINQLTQDSGRGHSTVTSSGSLGLSHQGKSTKKVKLEG</sequence>
<feature type="compositionally biased region" description="Basic residues" evidence="1">
    <location>
        <begin position="232"/>
        <end position="241"/>
    </location>
</feature>
<feature type="compositionally biased region" description="Low complexity" evidence="1">
    <location>
        <begin position="216"/>
        <end position="229"/>
    </location>
</feature>
<dbReference type="Proteomes" id="UP000009183">
    <property type="component" value="Chromosome 1"/>
</dbReference>
<reference evidence="3" key="1">
    <citation type="journal article" date="2007" name="Nature">
        <title>The grapevine genome sequence suggests ancestral hexaploidization in major angiosperm phyla.</title>
        <authorList>
            <consortium name="The French-Italian Public Consortium for Grapevine Genome Characterization."/>
            <person name="Jaillon O."/>
            <person name="Aury J.-M."/>
            <person name="Noel B."/>
            <person name="Policriti A."/>
            <person name="Clepet C."/>
            <person name="Casagrande A."/>
            <person name="Choisne N."/>
            <person name="Aubourg S."/>
            <person name="Vitulo N."/>
            <person name="Jubin C."/>
            <person name="Vezzi A."/>
            <person name="Legeai F."/>
            <person name="Hugueney P."/>
            <person name="Dasilva C."/>
            <person name="Horner D."/>
            <person name="Mica E."/>
            <person name="Jublot D."/>
            <person name="Poulain J."/>
            <person name="Bruyere C."/>
            <person name="Billault A."/>
            <person name="Segurens B."/>
            <person name="Gouyvenoux M."/>
            <person name="Ugarte E."/>
            <person name="Cattonaro F."/>
            <person name="Anthouard V."/>
            <person name="Vico V."/>
            <person name="Del Fabbro C."/>
            <person name="Alaux M."/>
            <person name="Di Gaspero G."/>
            <person name="Dumas V."/>
            <person name="Felice N."/>
            <person name="Paillard S."/>
            <person name="Juman I."/>
            <person name="Moroldo M."/>
            <person name="Scalabrin S."/>
            <person name="Canaguier A."/>
            <person name="Le Clainche I."/>
            <person name="Malacrida G."/>
            <person name="Durand E."/>
            <person name="Pesole G."/>
            <person name="Laucou V."/>
            <person name="Chatelet P."/>
            <person name="Merdinoglu D."/>
            <person name="Delledonne M."/>
            <person name="Pezzotti M."/>
            <person name="Lecharny A."/>
            <person name="Scarpelli C."/>
            <person name="Artiguenave F."/>
            <person name="Pe M.E."/>
            <person name="Valle G."/>
            <person name="Morgante M."/>
            <person name="Caboche M."/>
            <person name="Adam-Blondon A.-F."/>
            <person name="Weissenbach J."/>
            <person name="Quetier F."/>
            <person name="Wincker P."/>
        </authorList>
    </citation>
    <scope>NUCLEOTIDE SEQUENCE [LARGE SCALE GENOMIC DNA]</scope>
    <source>
        <strain evidence="3">cv. Pinot noir / PN40024</strain>
    </source>
</reference>
<organism evidence="2 3">
    <name type="scientific">Vitis vinifera</name>
    <name type="common">Grape</name>
    <dbReference type="NCBI Taxonomy" id="29760"/>
    <lineage>
        <taxon>Eukaryota</taxon>
        <taxon>Viridiplantae</taxon>
        <taxon>Streptophyta</taxon>
        <taxon>Embryophyta</taxon>
        <taxon>Tracheophyta</taxon>
        <taxon>Spermatophyta</taxon>
        <taxon>Magnoliopsida</taxon>
        <taxon>eudicotyledons</taxon>
        <taxon>Gunneridae</taxon>
        <taxon>Pentapetalae</taxon>
        <taxon>rosids</taxon>
        <taxon>Vitales</taxon>
        <taxon>Vitaceae</taxon>
        <taxon>Viteae</taxon>
        <taxon>Vitis</taxon>
    </lineage>
</organism>
<dbReference type="STRING" id="29760.F6HJ73"/>
<name>F6HJ73_VITVI</name>
<dbReference type="FunCoup" id="F6HJ73">
    <property type="interactions" value="1159"/>
</dbReference>
<gene>
    <name evidence="2" type="ordered locus">VIT_01s0150g00220</name>
</gene>
<dbReference type="PANTHER" id="PTHR36407:SF1">
    <property type="entry name" value="MEDIATOR-ASSOCIATED PROTEIN 2"/>
    <property type="match status" value="1"/>
</dbReference>
<dbReference type="InParanoid" id="F6HJ73"/>
<proteinExistence type="predicted"/>
<evidence type="ECO:0000256" key="1">
    <source>
        <dbReference type="SAM" id="MobiDB-lite"/>
    </source>
</evidence>